<organism evidence="1 2">
    <name type="scientific">Saccharicrinis fermentans DSM 9555 = JCM 21142</name>
    <dbReference type="NCBI Taxonomy" id="869213"/>
    <lineage>
        <taxon>Bacteria</taxon>
        <taxon>Pseudomonadati</taxon>
        <taxon>Bacteroidota</taxon>
        <taxon>Bacteroidia</taxon>
        <taxon>Marinilabiliales</taxon>
        <taxon>Marinilabiliaceae</taxon>
        <taxon>Saccharicrinis</taxon>
    </lineage>
</organism>
<keyword evidence="2" id="KW-1185">Reference proteome</keyword>
<evidence type="ECO:0000313" key="1">
    <source>
        <dbReference type="EMBL" id="GAF04148.1"/>
    </source>
</evidence>
<dbReference type="AlphaFoldDB" id="W7Y9H3"/>
<sequence>MNGTDVIVLSTANNYAEVNAAYGLSESSGNIHGVYVGGNQAFSIYGKLQVDKGYLSSRRSGGFITWSESSGEFIINGGHVDARQIRSSTADALSSFSQTGGLLTLRGRLSLEENPSTPAEISGAALSGSSYTSDISNSYGTFSMFLPASVFAMSGGEIEILDVSGSNGYAFDVASAAKNINVTGGTIRFKPQGSSNEVFKIRSTAPFYNMVIENEGSGSPSVQLVAYSSGGTDIEGDRIVLNDLSLSSGSFNANGYDVTVGGDFSLADGTSYTTGDNSTIFNGTEEQKLTVEWSSALSLHKWVVNKSASRLLLDGSQTIIDVADSLIIYDGELNDNSKTIQVAGNIYNAGVHSGDGLLLMSGSSITGNGSGQFQNLQLDRNGEISLDANIIVNGTLTFAKDYVLNIETNNISFAADASIVGSSSSRYIKTAGNAGDGGVTFSYSAITEKTFPLGVDAYTPATIGFTSAPSTYGDITVVPVNYEHPTTTSDDEALDYFWRISSTGFTGVNGKVSHEFHYDQSDVAANESAYLPARYDAASYAWNKGTTADVVETNTINDWFLPSMSADYIDGDYTAGLNSAFGTPKKYYSRQSGYWYQSSTWSTSSHTGGAASSIPGSGDIVIIGNGHTVSLLRWDTSADRSPQYCASLQIETGAVLDATYNPSSDFGMVISHPSGNGKFRVSVNDNSQSIFEFPNGDFSDFNANLGTTELYTNNATAGTTYWLPDGVEEYGNLMLSPLGGSNIIFPNQDVTILGDLTADGQSSESWYCPTWNSNYPNGFANRTRQAKTITIKGDFNLVGGALIYYGNNSLAQDFVIEGDLVVAEDAGITVYSNANNQSIAIGGDLINNSRSSGGGANAYRGCDFEDIPLTFFGDTNAKITQSDGVSYTTYTNVESITVNKGSSQATSLTMDIAGTVSYESTEWLSLVNGTFIYNRDADVTVNTNNSFTIWNCGFNH</sequence>
<reference evidence="1 2" key="1">
    <citation type="journal article" date="2014" name="Genome Announc.">
        <title>Draft Genome Sequence of Cytophaga fermentans JCM 21142T, a Facultative Anaerobe Isolated from Marine Mud.</title>
        <authorList>
            <person name="Starns D."/>
            <person name="Oshima K."/>
            <person name="Suda W."/>
            <person name="Iino T."/>
            <person name="Yuki M."/>
            <person name="Inoue J."/>
            <person name="Kitamura K."/>
            <person name="Iida T."/>
            <person name="Darby A."/>
            <person name="Hattori M."/>
            <person name="Ohkuma M."/>
        </authorList>
    </citation>
    <scope>NUCLEOTIDE SEQUENCE [LARGE SCALE GENOMIC DNA]</scope>
    <source>
        <strain evidence="1 2">JCM 21142</strain>
    </source>
</reference>
<dbReference type="eggNOG" id="COG2353">
    <property type="taxonomic scope" value="Bacteria"/>
</dbReference>
<proteinExistence type="predicted"/>
<accession>W7Y9H3</accession>
<dbReference type="OrthoDB" id="1109367at2"/>
<dbReference type="RefSeq" id="WP_044213526.1">
    <property type="nucleotide sequence ID" value="NZ_BAMD01000038.1"/>
</dbReference>
<dbReference type="EMBL" id="BAMD01000038">
    <property type="protein sequence ID" value="GAF04148.1"/>
    <property type="molecule type" value="Genomic_DNA"/>
</dbReference>
<dbReference type="Proteomes" id="UP000019402">
    <property type="component" value="Unassembled WGS sequence"/>
</dbReference>
<comment type="caution">
    <text evidence="1">The sequence shown here is derived from an EMBL/GenBank/DDBJ whole genome shotgun (WGS) entry which is preliminary data.</text>
</comment>
<gene>
    <name evidence="1" type="ORF">JCM21142_72844</name>
</gene>
<protein>
    <submittedName>
        <fullName evidence="1">Uncharacterized protein</fullName>
    </submittedName>
</protein>
<evidence type="ECO:0000313" key="2">
    <source>
        <dbReference type="Proteomes" id="UP000019402"/>
    </source>
</evidence>
<name>W7Y9H3_9BACT</name>